<proteinExistence type="predicted"/>
<sequence length="682" mass="74031">MELSRCRIRRTGCNALRSCFYCTVGLIWADGDCVFITPLQPPKNSSTSHHQVHFCRHQVLGLFRTVHGLCYSSPKKWPPLISVVAERVDDGSLELSIWRMNTAVQCVSFSKWAILALPQLPVLQGCLWHPERDVFCLVFKDSARIYVVNEDSSELQEVKTITPFAGSRFVCGTWSKNGKRLILATESTLMFYSIPCSDIEQTEMEVILGLERVCCIEGLDGDRFVCTVELPLDSMVVRSRSERYLMDQTRGPLETLLNIHAATEGPLEGSSQLFLLQWNPDTDKPEVRSWDELYGILSPDLLAVEPSSNLIVVGSNSCHTLYVYGIVDEQLEKLHDINLPKEERPKGVTIHNQEALLMMAKLPEEERQVLSLPRSEFVEYEVVLQSIPLSAQPQGACTLQSLLGQAAAKSSASLDSAVSDPIARYGRLYSKTPQGPASTASSSHLLAGAGELNRCDPAATMTWPRGLLGDLKSHLQAAPPPRPSSSATSESHLAHRAQARRSDPTPLVEDLTSLLHFHEAGRSADPPAANDLLDLSSLLSGGGLSSSELLVGRNFEELDGDVGGRLGGGFHEEFFKKSSGDGVRQDAGGTPRTPMAAPGGGSHTLPRAAEHAAPAAAATSTLGSVASRLAGLEGCLAALGRSQSRELQEIKGELSAIRRLLISVLFHVLPGEARSDAVAKYT</sequence>
<evidence type="ECO:0000313" key="6">
    <source>
        <dbReference type="EMBL" id="JAP79164.1"/>
    </source>
</evidence>
<feature type="region of interest" description="Disordered" evidence="5">
    <location>
        <begin position="576"/>
        <end position="613"/>
    </location>
</feature>
<evidence type="ECO:0000256" key="2">
    <source>
        <dbReference type="ARBA" id="ARBA00022574"/>
    </source>
</evidence>
<feature type="region of interest" description="Disordered" evidence="5">
    <location>
        <begin position="473"/>
        <end position="505"/>
    </location>
</feature>
<evidence type="ECO:0000256" key="4">
    <source>
        <dbReference type="ARBA" id="ARBA00023054"/>
    </source>
</evidence>
<accession>A0A131YIQ2</accession>
<reference evidence="6" key="1">
    <citation type="journal article" date="2016" name="Ticks Tick Borne Dis.">
        <title>De novo assembly and annotation of the salivary gland transcriptome of Rhipicephalus appendiculatus male and female ticks during blood feeding.</title>
        <authorList>
            <person name="de Castro M.H."/>
            <person name="de Klerk D."/>
            <person name="Pienaar R."/>
            <person name="Latif A.A."/>
            <person name="Rees D.J."/>
            <person name="Mans B.J."/>
        </authorList>
    </citation>
    <scope>NUCLEOTIDE SEQUENCE</scope>
    <source>
        <tissue evidence="6">Salivary glands</tissue>
    </source>
</reference>
<evidence type="ECO:0000256" key="1">
    <source>
        <dbReference type="ARBA" id="ARBA00015683"/>
    </source>
</evidence>
<keyword evidence="2" id="KW-0853">WD repeat</keyword>
<evidence type="ECO:0000256" key="3">
    <source>
        <dbReference type="ARBA" id="ARBA00022737"/>
    </source>
</evidence>
<name>A0A131YIQ2_RHIAP</name>
<evidence type="ECO:0000256" key="5">
    <source>
        <dbReference type="SAM" id="MobiDB-lite"/>
    </source>
</evidence>
<dbReference type="PANTHER" id="PTHR14897:SF5">
    <property type="entry name" value="WD REPEAT AND COILED-COIL-CONTAINING PROTEIN"/>
    <property type="match status" value="1"/>
</dbReference>
<dbReference type="SUPFAM" id="SSF69322">
    <property type="entry name" value="Tricorn protease domain 2"/>
    <property type="match status" value="1"/>
</dbReference>
<dbReference type="GO" id="GO:0019900">
    <property type="term" value="F:kinase binding"/>
    <property type="evidence" value="ECO:0007669"/>
    <property type="project" value="TreeGrafter"/>
</dbReference>
<keyword evidence="4" id="KW-0175">Coiled coil</keyword>
<dbReference type="EMBL" id="GEDV01009393">
    <property type="protein sequence ID" value="JAP79164.1"/>
    <property type="molecule type" value="Transcribed_RNA"/>
</dbReference>
<organism evidence="6">
    <name type="scientific">Rhipicephalus appendiculatus</name>
    <name type="common">Brown ear tick</name>
    <dbReference type="NCBI Taxonomy" id="34631"/>
    <lineage>
        <taxon>Eukaryota</taxon>
        <taxon>Metazoa</taxon>
        <taxon>Ecdysozoa</taxon>
        <taxon>Arthropoda</taxon>
        <taxon>Chelicerata</taxon>
        <taxon>Arachnida</taxon>
        <taxon>Acari</taxon>
        <taxon>Parasitiformes</taxon>
        <taxon>Ixodida</taxon>
        <taxon>Ixodoidea</taxon>
        <taxon>Ixodidae</taxon>
        <taxon>Rhipicephalinae</taxon>
        <taxon>Rhipicephalus</taxon>
        <taxon>Rhipicephalus</taxon>
    </lineage>
</organism>
<dbReference type="InterPro" id="IPR028041">
    <property type="entry name" value="WDCP"/>
</dbReference>
<keyword evidence="3" id="KW-0677">Repeat</keyword>
<dbReference type="AlphaFoldDB" id="A0A131YIQ2"/>
<dbReference type="Pfam" id="PF15390">
    <property type="entry name" value="WDCP"/>
    <property type="match status" value="2"/>
</dbReference>
<dbReference type="PANTHER" id="PTHR14897">
    <property type="entry name" value="WD REPEAT AND COILED-COIL-CONTAINING PROTEIN"/>
    <property type="match status" value="1"/>
</dbReference>
<protein>
    <recommendedName>
        <fullName evidence="1">WD repeat and coiled-coil-containing protein</fullName>
    </recommendedName>
</protein>